<reference evidence="3 4" key="1">
    <citation type="submission" date="2016-11" db="EMBL/GenBank/DDBJ databases">
        <authorList>
            <person name="Jaros S."/>
            <person name="Januszkiewicz K."/>
            <person name="Wedrychowicz H."/>
        </authorList>
    </citation>
    <scope>NUCLEOTIDE SEQUENCE [LARGE SCALE GENOMIC DNA]</scope>
    <source>
        <strain evidence="3 4">DSM 15929</strain>
    </source>
</reference>
<dbReference type="PANTHER" id="PTHR12307">
    <property type="entry name" value="PROTEIN PHOSPHATASE 1 REGULATORY SUBUNIT"/>
    <property type="match status" value="1"/>
</dbReference>
<feature type="signal peptide" evidence="1">
    <location>
        <begin position="1"/>
        <end position="31"/>
    </location>
</feature>
<dbReference type="AlphaFoldDB" id="A0A1M7A949"/>
<dbReference type="Proteomes" id="UP000184386">
    <property type="component" value="Unassembled WGS sequence"/>
</dbReference>
<dbReference type="RefSeq" id="WP_073279642.1">
    <property type="nucleotide sequence ID" value="NZ_FRAC01000031.1"/>
</dbReference>
<dbReference type="GO" id="GO:2001069">
    <property type="term" value="F:glycogen binding"/>
    <property type="evidence" value="ECO:0007669"/>
    <property type="project" value="TreeGrafter"/>
</dbReference>
<dbReference type="GO" id="GO:0000164">
    <property type="term" value="C:protein phosphatase type 1 complex"/>
    <property type="evidence" value="ECO:0007669"/>
    <property type="project" value="TreeGrafter"/>
</dbReference>
<dbReference type="GO" id="GO:0008157">
    <property type="term" value="F:protein phosphatase 1 binding"/>
    <property type="evidence" value="ECO:0007669"/>
    <property type="project" value="TreeGrafter"/>
</dbReference>
<keyword evidence="4" id="KW-1185">Reference proteome</keyword>
<feature type="domain" description="CBM21" evidence="2">
    <location>
        <begin position="33"/>
        <end position="141"/>
    </location>
</feature>
<dbReference type="InterPro" id="IPR005036">
    <property type="entry name" value="CBM21_dom"/>
</dbReference>
<feature type="chain" id="PRO_5012025621" evidence="1">
    <location>
        <begin position="32"/>
        <end position="243"/>
    </location>
</feature>
<name>A0A1M7A949_9FIRM</name>
<accession>A0A1M7A949</accession>
<dbReference type="OrthoDB" id="9812537at2"/>
<evidence type="ECO:0000313" key="4">
    <source>
        <dbReference type="Proteomes" id="UP000184386"/>
    </source>
</evidence>
<evidence type="ECO:0000256" key="1">
    <source>
        <dbReference type="SAM" id="SignalP"/>
    </source>
</evidence>
<dbReference type="EMBL" id="FRAC01000031">
    <property type="protein sequence ID" value="SHL39253.1"/>
    <property type="molecule type" value="Genomic_DNA"/>
</dbReference>
<dbReference type="Gene3D" id="2.60.40.2440">
    <property type="entry name" value="Carbohydrate binding type-21 domain"/>
    <property type="match status" value="2"/>
</dbReference>
<evidence type="ECO:0000259" key="2">
    <source>
        <dbReference type="PROSITE" id="PS51159"/>
    </source>
</evidence>
<proteinExistence type="predicted"/>
<organism evidence="3 4">
    <name type="scientific">Anaerocolumna jejuensis DSM 15929</name>
    <dbReference type="NCBI Taxonomy" id="1121322"/>
    <lineage>
        <taxon>Bacteria</taxon>
        <taxon>Bacillati</taxon>
        <taxon>Bacillota</taxon>
        <taxon>Clostridia</taxon>
        <taxon>Lachnospirales</taxon>
        <taxon>Lachnospiraceae</taxon>
        <taxon>Anaerocolumna</taxon>
    </lineage>
</organism>
<dbReference type="InterPro" id="IPR038175">
    <property type="entry name" value="CBM21_dom_sf"/>
</dbReference>
<keyword evidence="1" id="KW-0732">Signal</keyword>
<dbReference type="PROSITE" id="PS51159">
    <property type="entry name" value="CBM21"/>
    <property type="match status" value="2"/>
</dbReference>
<evidence type="ECO:0000313" key="3">
    <source>
        <dbReference type="EMBL" id="SHL39253.1"/>
    </source>
</evidence>
<dbReference type="STRING" id="1121322.SAMN02745136_04799"/>
<dbReference type="Pfam" id="PF03370">
    <property type="entry name" value="CBM_21"/>
    <property type="match status" value="2"/>
</dbReference>
<gene>
    <name evidence="3" type="ORF">SAMN02745136_04799</name>
</gene>
<dbReference type="PANTHER" id="PTHR12307:SF36">
    <property type="entry name" value="GLYCOGEN-BINDING SUBUNIT 76A"/>
    <property type="match status" value="1"/>
</dbReference>
<feature type="domain" description="CBM21" evidence="2">
    <location>
        <begin position="138"/>
        <end position="243"/>
    </location>
</feature>
<protein>
    <submittedName>
        <fullName evidence="3">Carbohydrate/starch-binding module (Family 21)</fullName>
    </submittedName>
</protein>
<dbReference type="InterPro" id="IPR050782">
    <property type="entry name" value="PP1_regulatory_subunit_3"/>
</dbReference>
<sequence length="243" mass="27568">MKNVKKVIKMVSSMMLCCLLVANIFSSHANAAVTSEAEPNVQLYYAQLSGPGEAAYDSYLGYVAVKNLGFDKNVVIHYTKDGQTWNDFTAAYVKADPNDSQYDIYSFNILAPSSPITFAVKYQVNGQTYWDNNNGANYHMEYPNLVVLGKSVVKTVKIINNPSIIYVKNLAYQKTVKIRYTTNNWNSYQDVDSKFYKAANENIDEWNIPQNIPTGAEVKYEVLYSVNGITYIDNNFGDYYTNW</sequence>
<dbReference type="GO" id="GO:0005979">
    <property type="term" value="P:regulation of glycogen biosynthetic process"/>
    <property type="evidence" value="ECO:0007669"/>
    <property type="project" value="TreeGrafter"/>
</dbReference>